<dbReference type="Gene3D" id="1.20.1250.20">
    <property type="entry name" value="MFS general substrate transporter like domains"/>
    <property type="match status" value="2"/>
</dbReference>
<evidence type="ECO:0000313" key="8">
    <source>
        <dbReference type="Proteomes" id="UP000035762"/>
    </source>
</evidence>
<feature type="transmembrane region" description="Helical" evidence="5">
    <location>
        <begin position="401"/>
        <end position="421"/>
    </location>
</feature>
<keyword evidence="2 5" id="KW-0812">Transmembrane</keyword>
<reference evidence="7 8" key="1">
    <citation type="journal article" date="2014" name="Genome Announc.">
        <title>Genome Sequence of Afipia felis Strain 76713, Isolated in Hospital Water Using an Amoeba Co-Culture Procedure.</title>
        <authorList>
            <person name="Benamar S."/>
            <person name="La Scola B."/>
            <person name="Croce O."/>
        </authorList>
    </citation>
    <scope>NUCLEOTIDE SEQUENCE [LARGE SCALE GENOMIC DNA]</scope>
    <source>
        <strain evidence="7 8">76713</strain>
    </source>
</reference>
<feature type="transmembrane region" description="Helical" evidence="5">
    <location>
        <begin position="64"/>
        <end position="86"/>
    </location>
</feature>
<dbReference type="SUPFAM" id="SSF103473">
    <property type="entry name" value="MFS general substrate transporter"/>
    <property type="match status" value="1"/>
</dbReference>
<feature type="transmembrane region" description="Helical" evidence="5">
    <location>
        <begin position="275"/>
        <end position="297"/>
    </location>
</feature>
<feature type="transmembrane region" description="Helical" evidence="5">
    <location>
        <begin position="180"/>
        <end position="199"/>
    </location>
</feature>
<dbReference type="Pfam" id="PF07690">
    <property type="entry name" value="MFS_1"/>
    <property type="match status" value="1"/>
</dbReference>
<feature type="domain" description="Major facilitator superfamily (MFS) profile" evidence="6">
    <location>
        <begin position="28"/>
        <end position="427"/>
    </location>
</feature>
<gene>
    <name evidence="7" type="primary">sauU_4</name>
    <name evidence="7" type="ORF">BN961_02543</name>
</gene>
<evidence type="ECO:0000256" key="5">
    <source>
        <dbReference type="SAM" id="Phobius"/>
    </source>
</evidence>
<evidence type="ECO:0000259" key="6">
    <source>
        <dbReference type="PROSITE" id="PS50850"/>
    </source>
</evidence>
<dbReference type="RefSeq" id="WP_009340131.1">
    <property type="nucleotide sequence ID" value="NZ_CCAZ020000001.1"/>
</dbReference>
<dbReference type="PANTHER" id="PTHR11662:SF399">
    <property type="entry name" value="FI19708P1-RELATED"/>
    <property type="match status" value="1"/>
</dbReference>
<dbReference type="InterPro" id="IPR036259">
    <property type="entry name" value="MFS_trans_sf"/>
</dbReference>
<sequence>MKQEAVIERSPRQVSKGIATLFSARRSLTIIFCVMYCLFYLDRVNISQAASSIAKEFSLSNTQLGFAFGAFSLTYMIGQAGGGWFARRYGARAVLTICAVCVSIATIATGLVGGLAALVAARLLVGLGEGPAFATATHAMRNWYPLNQFGWIQGITHSFARLGGAIAPPIVAALILAHSWRFSFIVFGVVSLLWGLTWWKFFRDDPRSHPTISESELANLPSPSRLHQQATPLSLIIRRVIPLTAVFFCYAWILWMFLSWMPLYFQHKYGQSMEWSAVLSGLLLGGGVIGDTLGGVISDKLLERTGKRWIARSSLIAFALLTCGVFTTLAILSNQMVVVISLLAIGYFFLELLVAPLWCVPMDITREHCGLLSGLMNVGVGLAGTISPIAFGYMIDKTGNWDLPFVSAVGILFAGAIICIFMRPDHPLTEQDRPI</sequence>
<dbReference type="CDD" id="cd17319">
    <property type="entry name" value="MFS_ExuT_GudP_like"/>
    <property type="match status" value="1"/>
</dbReference>
<dbReference type="GO" id="GO:0016020">
    <property type="term" value="C:membrane"/>
    <property type="evidence" value="ECO:0007669"/>
    <property type="project" value="UniProtKB-SubCell"/>
</dbReference>
<dbReference type="InterPro" id="IPR011701">
    <property type="entry name" value="MFS"/>
</dbReference>
<evidence type="ECO:0000256" key="1">
    <source>
        <dbReference type="ARBA" id="ARBA00004141"/>
    </source>
</evidence>
<name>A0A090MSC8_AFIFE</name>
<dbReference type="AlphaFoldDB" id="A0A090MSC8"/>
<evidence type="ECO:0000256" key="3">
    <source>
        <dbReference type="ARBA" id="ARBA00022989"/>
    </source>
</evidence>
<feature type="transmembrane region" description="Helical" evidence="5">
    <location>
        <begin position="371"/>
        <end position="395"/>
    </location>
</feature>
<feature type="transmembrane region" description="Helical" evidence="5">
    <location>
        <begin position="309"/>
        <end position="332"/>
    </location>
</feature>
<proteinExistence type="predicted"/>
<feature type="transmembrane region" description="Helical" evidence="5">
    <location>
        <begin position="93"/>
        <end position="121"/>
    </location>
</feature>
<accession>A0A090MSC8</accession>
<keyword evidence="8" id="KW-1185">Reference proteome</keyword>
<feature type="transmembrane region" description="Helical" evidence="5">
    <location>
        <begin position="21"/>
        <end position="41"/>
    </location>
</feature>
<dbReference type="EMBL" id="CCAZ020000001">
    <property type="protein sequence ID" value="CEG09122.1"/>
    <property type="molecule type" value="Genomic_DNA"/>
</dbReference>
<dbReference type="GO" id="GO:0022857">
    <property type="term" value="F:transmembrane transporter activity"/>
    <property type="evidence" value="ECO:0007669"/>
    <property type="project" value="InterPro"/>
</dbReference>
<organism evidence="7 8">
    <name type="scientific">Afipia felis</name>
    <name type="common">Cat scratch disease bacillus</name>
    <dbReference type="NCBI Taxonomy" id="1035"/>
    <lineage>
        <taxon>Bacteria</taxon>
        <taxon>Pseudomonadati</taxon>
        <taxon>Pseudomonadota</taxon>
        <taxon>Alphaproteobacteria</taxon>
        <taxon>Hyphomicrobiales</taxon>
        <taxon>Nitrobacteraceae</taxon>
        <taxon>Afipia</taxon>
    </lineage>
</organism>
<comment type="caution">
    <text evidence="7">The sequence shown here is derived from an EMBL/GenBank/DDBJ whole genome shotgun (WGS) entry which is preliminary data.</text>
</comment>
<feature type="transmembrane region" description="Helical" evidence="5">
    <location>
        <begin position="338"/>
        <end position="359"/>
    </location>
</feature>
<protein>
    <submittedName>
        <fullName evidence="7">Sulfoacetate transporter SauU</fullName>
    </submittedName>
</protein>
<dbReference type="PANTHER" id="PTHR11662">
    <property type="entry name" value="SOLUTE CARRIER FAMILY 17"/>
    <property type="match status" value="1"/>
</dbReference>
<dbReference type="InterPro" id="IPR050382">
    <property type="entry name" value="MFS_Na/Anion_cotransporter"/>
</dbReference>
<keyword evidence="4 5" id="KW-0472">Membrane</keyword>
<dbReference type="STRING" id="1035.BN961_02543"/>
<evidence type="ECO:0000256" key="4">
    <source>
        <dbReference type="ARBA" id="ARBA00023136"/>
    </source>
</evidence>
<dbReference type="Proteomes" id="UP000035762">
    <property type="component" value="Unassembled WGS sequence"/>
</dbReference>
<dbReference type="PROSITE" id="PS50850">
    <property type="entry name" value="MFS"/>
    <property type="match status" value="1"/>
</dbReference>
<feature type="transmembrane region" description="Helical" evidence="5">
    <location>
        <begin position="240"/>
        <end position="263"/>
    </location>
</feature>
<dbReference type="OrthoDB" id="8894129at2"/>
<comment type="subcellular location">
    <subcellularLocation>
        <location evidence="1">Membrane</location>
        <topology evidence="1">Multi-pass membrane protein</topology>
    </subcellularLocation>
</comment>
<evidence type="ECO:0000313" key="7">
    <source>
        <dbReference type="EMBL" id="CEG09122.1"/>
    </source>
</evidence>
<keyword evidence="3 5" id="KW-1133">Transmembrane helix</keyword>
<dbReference type="InterPro" id="IPR020846">
    <property type="entry name" value="MFS_dom"/>
</dbReference>
<evidence type="ECO:0000256" key="2">
    <source>
        <dbReference type="ARBA" id="ARBA00022692"/>
    </source>
</evidence>